<sequence>MDGITCLKQSIEQDPRAQGYSMHILALKKPKFRIVGVPVGLPAADITNYILTQNTRLQGTPQDAGISSDYINRNGIRIITIAASIPLYRQLKQLTHLDIGWVSCALFQQHNIPTYKLCATIDHVGKHCRNRFRRCVYCAEPHTVDQCP</sequence>
<evidence type="ECO:0000313" key="2">
    <source>
        <dbReference type="Proteomes" id="UP000821853"/>
    </source>
</evidence>
<proteinExistence type="predicted"/>
<organism evidence="1 2">
    <name type="scientific">Haemaphysalis longicornis</name>
    <name type="common">Bush tick</name>
    <dbReference type="NCBI Taxonomy" id="44386"/>
    <lineage>
        <taxon>Eukaryota</taxon>
        <taxon>Metazoa</taxon>
        <taxon>Ecdysozoa</taxon>
        <taxon>Arthropoda</taxon>
        <taxon>Chelicerata</taxon>
        <taxon>Arachnida</taxon>
        <taxon>Acari</taxon>
        <taxon>Parasitiformes</taxon>
        <taxon>Ixodida</taxon>
        <taxon>Ixodoidea</taxon>
        <taxon>Ixodidae</taxon>
        <taxon>Haemaphysalinae</taxon>
        <taxon>Haemaphysalis</taxon>
    </lineage>
</organism>
<dbReference type="EMBL" id="JABSTR010000002">
    <property type="protein sequence ID" value="KAH9364674.1"/>
    <property type="molecule type" value="Genomic_DNA"/>
</dbReference>
<reference evidence="1 2" key="1">
    <citation type="journal article" date="2020" name="Cell">
        <title>Large-Scale Comparative Analyses of Tick Genomes Elucidate Their Genetic Diversity and Vector Capacities.</title>
        <authorList>
            <consortium name="Tick Genome and Microbiome Consortium (TIGMIC)"/>
            <person name="Jia N."/>
            <person name="Wang J."/>
            <person name="Shi W."/>
            <person name="Du L."/>
            <person name="Sun Y."/>
            <person name="Zhan W."/>
            <person name="Jiang J.F."/>
            <person name="Wang Q."/>
            <person name="Zhang B."/>
            <person name="Ji P."/>
            <person name="Bell-Sakyi L."/>
            <person name="Cui X.M."/>
            <person name="Yuan T.T."/>
            <person name="Jiang B.G."/>
            <person name="Yang W.F."/>
            <person name="Lam T.T."/>
            <person name="Chang Q.C."/>
            <person name="Ding S.J."/>
            <person name="Wang X.J."/>
            <person name="Zhu J.G."/>
            <person name="Ruan X.D."/>
            <person name="Zhao L."/>
            <person name="Wei J.T."/>
            <person name="Ye R.Z."/>
            <person name="Que T.C."/>
            <person name="Du C.H."/>
            <person name="Zhou Y.H."/>
            <person name="Cheng J.X."/>
            <person name="Dai P.F."/>
            <person name="Guo W.B."/>
            <person name="Han X.H."/>
            <person name="Huang E.J."/>
            <person name="Li L.F."/>
            <person name="Wei W."/>
            <person name="Gao Y.C."/>
            <person name="Liu J.Z."/>
            <person name="Shao H.Z."/>
            <person name="Wang X."/>
            <person name="Wang C.C."/>
            <person name="Yang T.C."/>
            <person name="Huo Q.B."/>
            <person name="Li W."/>
            <person name="Chen H.Y."/>
            <person name="Chen S.E."/>
            <person name="Zhou L.G."/>
            <person name="Ni X.B."/>
            <person name="Tian J.H."/>
            <person name="Sheng Y."/>
            <person name="Liu T."/>
            <person name="Pan Y.S."/>
            <person name="Xia L.Y."/>
            <person name="Li J."/>
            <person name="Zhao F."/>
            <person name="Cao W.C."/>
        </authorList>
    </citation>
    <scope>NUCLEOTIDE SEQUENCE [LARGE SCALE GENOMIC DNA]</scope>
    <source>
        <strain evidence="1">HaeL-2018</strain>
    </source>
</reference>
<protein>
    <submittedName>
        <fullName evidence="1">Uncharacterized protein</fullName>
    </submittedName>
</protein>
<evidence type="ECO:0000313" key="1">
    <source>
        <dbReference type="EMBL" id="KAH9364674.1"/>
    </source>
</evidence>
<name>A0A9J6FNC7_HAELO</name>
<keyword evidence="2" id="KW-1185">Reference proteome</keyword>
<dbReference type="VEuPathDB" id="VectorBase:HLOH_057682"/>
<dbReference type="Proteomes" id="UP000821853">
    <property type="component" value="Chromosome 10"/>
</dbReference>
<gene>
    <name evidence="1" type="ORF">HPB48_000431</name>
</gene>
<dbReference type="AlphaFoldDB" id="A0A9J6FNC7"/>
<accession>A0A9J6FNC7</accession>
<comment type="caution">
    <text evidence="1">The sequence shown here is derived from an EMBL/GenBank/DDBJ whole genome shotgun (WGS) entry which is preliminary data.</text>
</comment>